<reference evidence="2" key="1">
    <citation type="submission" date="2021-11" db="EMBL/GenBank/DDBJ databases">
        <authorList>
            <person name="Herlambang A."/>
            <person name="Guo Y."/>
            <person name="Takashima Y."/>
            <person name="Nishizawa T."/>
        </authorList>
    </citation>
    <scope>NUCLEOTIDE SEQUENCE</scope>
    <source>
        <strain evidence="2">E1425</strain>
    </source>
</reference>
<comment type="caution">
    <text evidence="2">The sequence shown here is derived from an EMBL/GenBank/DDBJ whole genome shotgun (WGS) entry which is preliminary data.</text>
</comment>
<evidence type="ECO:0000313" key="3">
    <source>
        <dbReference type="Proteomes" id="UP000827284"/>
    </source>
</evidence>
<sequence length="669" mass="74911">MSTDLHKKRHEFILRNASKNITQIAQGFFQEFNLSTKHKALDALHTSLHRAGYTQLMSQLKEDEFKEWAANYFSQGKGRKKMSVEMVVDKKRKRLQIAGVVQGSRFIESGIGLLSQEEDRIAASSLRNRPPFTPTSSSSASLPPSTFTTFQQDEEHTFRVAKNVHDKYATTPLAPTSSNIRPFRSSNFTSPLSSVETTKNPPTEQSPTEPDTDVDISEAQIVYSRAMSTPFYDLIAYVFQKVKKKPATLPSLIPQGLSKNHKELYKAALCELRKPGLVQAKKDVLVMLSGIINTVAPSGRSFTVSKSIMTSSQLPPVDPASDTHRSVKEVLKRLLDALCPTLEQDPYAEPQFVQLQKTIWKELCRAVDLKQTESGMAMYTTLLIVQHVVASIEQGSLAPPTSEHVFVSVWTWILNILFVGTRLRVIPGELISKSSADARQATESEFGSTKSTVSGRKVDMSLRIQVDNEWRSEIAVFEFKTASASQHTCNVKQKKSVRLNAAILVDLEDRGLDVTRHYPVIAEGRGLSLNFYTLRRYGDVLGAGRATAQGITLPSDVSSLKNFFLSDSILTLFAFKEHLRRFSIDVTDALAQSKATPLDDDVDYSYFEEEQTSMSSATPPRKRSKPIILFSPASKDKRNNVPRRSLTETDETDEQDEYELEHEGYDSTY</sequence>
<dbReference type="Proteomes" id="UP000827284">
    <property type="component" value="Unassembled WGS sequence"/>
</dbReference>
<feature type="compositionally biased region" description="Acidic residues" evidence="1">
    <location>
        <begin position="648"/>
        <end position="660"/>
    </location>
</feature>
<feature type="region of interest" description="Disordered" evidence="1">
    <location>
        <begin position="126"/>
        <end position="147"/>
    </location>
</feature>
<proteinExistence type="predicted"/>
<feature type="region of interest" description="Disordered" evidence="1">
    <location>
        <begin position="609"/>
        <end position="669"/>
    </location>
</feature>
<feature type="region of interest" description="Disordered" evidence="1">
    <location>
        <begin position="170"/>
        <end position="215"/>
    </location>
</feature>
<accession>A0A9P3M1N2</accession>
<name>A0A9P3M1N2_9FUNG</name>
<dbReference type="OrthoDB" id="2442475at2759"/>
<evidence type="ECO:0000256" key="1">
    <source>
        <dbReference type="SAM" id="MobiDB-lite"/>
    </source>
</evidence>
<protein>
    <submittedName>
        <fullName evidence="2">Uncharacterized protein</fullName>
    </submittedName>
</protein>
<feature type="compositionally biased region" description="Low complexity" evidence="1">
    <location>
        <begin position="134"/>
        <end position="147"/>
    </location>
</feature>
<feature type="compositionally biased region" description="Polar residues" evidence="1">
    <location>
        <begin position="173"/>
        <end position="209"/>
    </location>
</feature>
<keyword evidence="3" id="KW-1185">Reference proteome</keyword>
<evidence type="ECO:0000313" key="2">
    <source>
        <dbReference type="EMBL" id="GJJ78473.1"/>
    </source>
</evidence>
<dbReference type="EMBL" id="BQFW01000015">
    <property type="protein sequence ID" value="GJJ78473.1"/>
    <property type="molecule type" value="Genomic_DNA"/>
</dbReference>
<gene>
    <name evidence="2" type="ORF">EMPS_10832</name>
</gene>
<reference evidence="2" key="2">
    <citation type="journal article" date="2022" name="Microbiol. Resour. Announc.">
        <title>Whole-Genome Sequence of Entomortierella parvispora E1425, a Mucoromycotan Fungus Associated with Burkholderiaceae-Related Endosymbiotic Bacteria.</title>
        <authorList>
            <person name="Herlambang A."/>
            <person name="Guo Y."/>
            <person name="Takashima Y."/>
            <person name="Narisawa K."/>
            <person name="Ohta H."/>
            <person name="Nishizawa T."/>
        </authorList>
    </citation>
    <scope>NUCLEOTIDE SEQUENCE</scope>
    <source>
        <strain evidence="2">E1425</strain>
    </source>
</reference>
<organism evidence="2 3">
    <name type="scientific">Entomortierella parvispora</name>
    <dbReference type="NCBI Taxonomy" id="205924"/>
    <lineage>
        <taxon>Eukaryota</taxon>
        <taxon>Fungi</taxon>
        <taxon>Fungi incertae sedis</taxon>
        <taxon>Mucoromycota</taxon>
        <taxon>Mortierellomycotina</taxon>
        <taxon>Mortierellomycetes</taxon>
        <taxon>Mortierellales</taxon>
        <taxon>Mortierellaceae</taxon>
        <taxon>Entomortierella</taxon>
    </lineage>
</organism>
<dbReference type="AlphaFoldDB" id="A0A9P3M1N2"/>